<dbReference type="AlphaFoldDB" id="A0AA47E4W2"/>
<proteinExistence type="predicted"/>
<evidence type="ECO:0000313" key="3">
    <source>
        <dbReference type="Proteomes" id="UP001164632"/>
    </source>
</evidence>
<dbReference type="RefSeq" id="WP_008567188.1">
    <property type="nucleotide sequence ID" value="NZ_CP113257.1"/>
</dbReference>
<dbReference type="InterPro" id="IPR024467">
    <property type="entry name" value="Xre/MbcA/ParS-like_toxin-bd"/>
</dbReference>
<organism evidence="2 3">
    <name type="scientific">Stutzerimonas frequens</name>
    <dbReference type="NCBI Taxonomy" id="2968969"/>
    <lineage>
        <taxon>Bacteria</taxon>
        <taxon>Pseudomonadati</taxon>
        <taxon>Pseudomonadota</taxon>
        <taxon>Gammaproteobacteria</taxon>
        <taxon>Pseudomonadales</taxon>
        <taxon>Pseudomonadaceae</taxon>
        <taxon>Stutzerimonas</taxon>
    </lineage>
</organism>
<gene>
    <name evidence="2" type="ORF">OSV15_08260</name>
</gene>
<evidence type="ECO:0000259" key="1">
    <source>
        <dbReference type="Pfam" id="PF09722"/>
    </source>
</evidence>
<accession>A0AA47E4W2</accession>
<reference evidence="2" key="1">
    <citation type="submission" date="2022-11" db="EMBL/GenBank/DDBJ databases">
        <title>Genomic of Pseudomonas TF18.</title>
        <authorList>
            <person name="Liu T."/>
        </authorList>
    </citation>
    <scope>NUCLEOTIDE SEQUENCE</scope>
    <source>
        <strain evidence="2">TF18</strain>
    </source>
</reference>
<evidence type="ECO:0000313" key="2">
    <source>
        <dbReference type="EMBL" id="WAE54142.1"/>
    </source>
</evidence>
<dbReference type="NCBIfam" id="TIGR02293">
    <property type="entry name" value="TAS_TIGR02293"/>
    <property type="match status" value="1"/>
</dbReference>
<dbReference type="Proteomes" id="UP001164632">
    <property type="component" value="Chromosome"/>
</dbReference>
<dbReference type="Pfam" id="PF09722">
    <property type="entry name" value="Xre_MbcA_ParS_C"/>
    <property type="match status" value="1"/>
</dbReference>
<dbReference type="EMBL" id="CP113257">
    <property type="protein sequence ID" value="WAE54142.1"/>
    <property type="molecule type" value="Genomic_DNA"/>
</dbReference>
<protein>
    <submittedName>
        <fullName evidence="2">DUF2384 domain-containing protein</fullName>
    </submittedName>
</protein>
<name>A0AA47E4W2_9GAMM</name>
<dbReference type="InterPro" id="IPR011979">
    <property type="entry name" value="Antitox_Xre"/>
</dbReference>
<sequence>MVRSASEIELIKAATDLFVGDEQRTAEWLNMPAKALNGRRPINMTNSDAELRLALDLIGRLQHGVFT</sequence>
<feature type="domain" description="Antitoxin Xre/MbcA/ParS-like toxin-binding" evidence="1">
    <location>
        <begin position="13"/>
        <end position="64"/>
    </location>
</feature>